<dbReference type="PROSITE" id="PS00087">
    <property type="entry name" value="SOD_CU_ZN_1"/>
    <property type="match status" value="1"/>
</dbReference>
<dbReference type="InterPro" id="IPR036423">
    <property type="entry name" value="SOD-like_Cu/Zn_dom_sf"/>
</dbReference>
<name>A0ABS6KBL9_9FIRM</name>
<reference evidence="4 5" key="1">
    <citation type="submission" date="2021-06" db="EMBL/GenBank/DDBJ databases">
        <title>Description of novel taxa of the family Lachnospiraceae.</title>
        <authorList>
            <person name="Chaplin A.V."/>
            <person name="Sokolova S.R."/>
            <person name="Pikina A.P."/>
            <person name="Korzhanova M."/>
            <person name="Belova V."/>
            <person name="Korostin D."/>
            <person name="Efimov B.A."/>
        </authorList>
    </citation>
    <scope>NUCLEOTIDE SEQUENCE [LARGE SCALE GENOMIC DNA]</scope>
    <source>
        <strain evidence="4 5">ASD4241</strain>
    </source>
</reference>
<evidence type="ECO:0000256" key="1">
    <source>
        <dbReference type="ARBA" id="ARBA00010457"/>
    </source>
</evidence>
<dbReference type="RefSeq" id="WP_238727223.1">
    <property type="nucleotide sequence ID" value="NZ_JAHQCX010000014.1"/>
</dbReference>
<comment type="function">
    <text evidence="2">Destroys radicals which are normally produced within the cells and which are toxic to biological systems. May play a role in favoring mycobacterial survival in phagocytes.</text>
</comment>
<proteinExistence type="inferred from homology"/>
<dbReference type="InterPro" id="IPR018152">
    <property type="entry name" value="SOD_Cu/Zn_BS"/>
</dbReference>
<protein>
    <submittedName>
        <fullName evidence="4">Superoxide dismutase family protein</fullName>
    </submittedName>
</protein>
<sequence length="166" mass="18181">MQNYQQQPSPSQSFIHQITGNHPQALAWVRGGSAYPGISGLVKFYDTPYAGIVVEAEVFGLPNITEPGSSDFYAMHIHEYGDCTDHFAHAGGHYNPKNALHPQHAGDLPPLLSSQGYAWSAFYDKRFQVDDIIGRSVIIHANRDDFTSQPSGDSGQMIACGAIYPE</sequence>
<dbReference type="PRINTS" id="PR00068">
    <property type="entry name" value="CUZNDISMTASE"/>
</dbReference>
<evidence type="ECO:0000313" key="5">
    <source>
        <dbReference type="Proteomes" id="UP001314681"/>
    </source>
</evidence>
<dbReference type="Proteomes" id="UP001314681">
    <property type="component" value="Unassembled WGS sequence"/>
</dbReference>
<dbReference type="EMBL" id="JAHQCX010000014">
    <property type="protein sequence ID" value="MBU9727919.1"/>
    <property type="molecule type" value="Genomic_DNA"/>
</dbReference>
<accession>A0ABS6KBL9</accession>
<feature type="domain" description="Superoxide dismutase copper/zinc binding" evidence="3">
    <location>
        <begin position="39"/>
        <end position="163"/>
    </location>
</feature>
<comment type="caution">
    <text evidence="4">The sequence shown here is derived from an EMBL/GenBank/DDBJ whole genome shotgun (WGS) entry which is preliminary data.</text>
</comment>
<organism evidence="4 5">
    <name type="scientific">Diplocloster modestus</name>
    <dbReference type="NCBI Taxonomy" id="2850322"/>
    <lineage>
        <taxon>Bacteria</taxon>
        <taxon>Bacillati</taxon>
        <taxon>Bacillota</taxon>
        <taxon>Clostridia</taxon>
        <taxon>Lachnospirales</taxon>
        <taxon>Lachnospiraceae</taxon>
        <taxon>Diplocloster</taxon>
    </lineage>
</organism>
<dbReference type="InterPro" id="IPR001424">
    <property type="entry name" value="SOD_Cu_Zn_dom"/>
</dbReference>
<dbReference type="SUPFAM" id="SSF49329">
    <property type="entry name" value="Cu,Zn superoxide dismutase-like"/>
    <property type="match status" value="1"/>
</dbReference>
<keyword evidence="5" id="KW-1185">Reference proteome</keyword>
<dbReference type="Gene3D" id="2.60.40.200">
    <property type="entry name" value="Superoxide dismutase, copper/zinc binding domain"/>
    <property type="match status" value="1"/>
</dbReference>
<dbReference type="Pfam" id="PF00080">
    <property type="entry name" value="Sod_Cu"/>
    <property type="match status" value="1"/>
</dbReference>
<evidence type="ECO:0000313" key="4">
    <source>
        <dbReference type="EMBL" id="MBU9727919.1"/>
    </source>
</evidence>
<evidence type="ECO:0000259" key="3">
    <source>
        <dbReference type="Pfam" id="PF00080"/>
    </source>
</evidence>
<gene>
    <name evidence="4" type="ORF">KTH90_18070</name>
</gene>
<evidence type="ECO:0000256" key="2">
    <source>
        <dbReference type="ARBA" id="ARBA00024900"/>
    </source>
</evidence>
<dbReference type="PANTHER" id="PTHR10003">
    <property type="entry name" value="SUPEROXIDE DISMUTASE CU-ZN -RELATED"/>
    <property type="match status" value="1"/>
</dbReference>
<comment type="similarity">
    <text evidence="1">Belongs to the Cu-Zn superoxide dismutase family.</text>
</comment>
<dbReference type="InterPro" id="IPR024134">
    <property type="entry name" value="SOD_Cu/Zn_/chaperone"/>
</dbReference>